<dbReference type="EMBL" id="QYUQ01000002">
    <property type="protein sequence ID" value="RJG02104.1"/>
    <property type="molecule type" value="Genomic_DNA"/>
</dbReference>
<keyword evidence="6" id="KW-1185">Reference proteome</keyword>
<dbReference type="OrthoDB" id="9766486at2"/>
<feature type="domain" description="AMP-binding enzyme C-terminal" evidence="4">
    <location>
        <begin position="420"/>
        <end position="495"/>
    </location>
</feature>
<dbReference type="PANTHER" id="PTHR43201:SF5">
    <property type="entry name" value="MEDIUM-CHAIN ACYL-COA LIGASE ACSF2, MITOCHONDRIAL"/>
    <property type="match status" value="1"/>
</dbReference>
<dbReference type="InterPro" id="IPR000873">
    <property type="entry name" value="AMP-dep_synth/lig_dom"/>
</dbReference>
<dbReference type="InterPro" id="IPR020459">
    <property type="entry name" value="AMP-binding"/>
</dbReference>
<dbReference type="Gene3D" id="3.30.300.30">
    <property type="match status" value="1"/>
</dbReference>
<dbReference type="Gene3D" id="3.40.50.12780">
    <property type="entry name" value="N-terminal domain of ligase-like"/>
    <property type="match status" value="1"/>
</dbReference>
<evidence type="ECO:0000259" key="3">
    <source>
        <dbReference type="Pfam" id="PF00501"/>
    </source>
</evidence>
<protein>
    <submittedName>
        <fullName evidence="5">Long-chain fatty acid--CoA ligase</fullName>
    </submittedName>
</protein>
<dbReference type="PRINTS" id="PR00154">
    <property type="entry name" value="AMPBINDING"/>
</dbReference>
<dbReference type="AlphaFoldDB" id="A0A3A3G2K5"/>
<dbReference type="InterPro" id="IPR025110">
    <property type="entry name" value="AMP-bd_C"/>
</dbReference>
<comment type="caution">
    <text evidence="5">The sequence shown here is derived from an EMBL/GenBank/DDBJ whole genome shotgun (WGS) entry which is preliminary data.</text>
</comment>
<feature type="domain" description="AMP-dependent synthetase/ligase" evidence="3">
    <location>
        <begin position="7"/>
        <end position="370"/>
    </location>
</feature>
<dbReference type="InterPro" id="IPR042099">
    <property type="entry name" value="ANL_N_sf"/>
</dbReference>
<evidence type="ECO:0000256" key="2">
    <source>
        <dbReference type="ARBA" id="ARBA00022598"/>
    </source>
</evidence>
<keyword evidence="2 5" id="KW-0436">Ligase</keyword>
<comment type="similarity">
    <text evidence="1">Belongs to the ATP-dependent AMP-binding enzyme family.</text>
</comment>
<dbReference type="Pfam" id="PF13193">
    <property type="entry name" value="AMP-binding_C"/>
    <property type="match status" value="1"/>
</dbReference>
<accession>A0A3A3G2K5</accession>
<dbReference type="Pfam" id="PF00501">
    <property type="entry name" value="AMP-binding"/>
    <property type="match status" value="1"/>
</dbReference>
<sequence length="509" mass="55226">MNLSHLFQRSVQQYPQRPALARGVNPALTYSELNRRVRSLAYWLRHTLGLHAGDRVMLAMKNCPEYMELMLAGWHAGLCLVPVNSKLHANEIDYMLRDSGARACLSQGELLLSLQPVAAQVDGLQLVDVASEAYRSAMNNPPLEPVSDSDSDLAWLFYTSGTTGRPKGVMLSHANMVCAAMHFYSDVQPVASDDVLVHVAPMSHGSGIYSIPYFIKGALQVVPDSGGLDEAELFRLFRHYDKVSLFAAPTIVQRLVQHAHHHPVSWPGLRAMLVGGAPFYVEDIKSAVQCFGPRIAQMYGQGESPMTISALPAEQLASAVAENDTAMLASVGFVQTAIHVTIVDSDNQPVAAGVTGEVIVRGATVMAGYWNNPDATRQTVVDGALRTGDIGLLDDRGLLHLKDRSKDVIISGGTNIYPREVEEALLTHEAVAEVSVVGAPDPEWGEAVVAFVVCHQGATVSAAELDGLCIQSIARFKRPKRYVFVPEFPKNSTGKVLKRELQKSIAVAE</sequence>
<dbReference type="PROSITE" id="PS00455">
    <property type="entry name" value="AMP_BINDING"/>
    <property type="match status" value="1"/>
</dbReference>
<evidence type="ECO:0000259" key="4">
    <source>
        <dbReference type="Pfam" id="PF13193"/>
    </source>
</evidence>
<name>A0A3A3G2K5_9BURK</name>
<dbReference type="Proteomes" id="UP000266327">
    <property type="component" value="Unassembled WGS sequence"/>
</dbReference>
<evidence type="ECO:0000313" key="5">
    <source>
        <dbReference type="EMBL" id="RJG02104.1"/>
    </source>
</evidence>
<dbReference type="PANTHER" id="PTHR43201">
    <property type="entry name" value="ACYL-COA SYNTHETASE"/>
    <property type="match status" value="1"/>
</dbReference>
<reference evidence="6" key="1">
    <citation type="submission" date="2018-09" db="EMBL/GenBank/DDBJ databases">
        <authorList>
            <person name="Zhu H."/>
        </authorList>
    </citation>
    <scope>NUCLEOTIDE SEQUENCE [LARGE SCALE GENOMIC DNA]</scope>
    <source>
        <strain evidence="6">K1S02-23</strain>
    </source>
</reference>
<dbReference type="GO" id="GO:0031956">
    <property type="term" value="F:medium-chain fatty acid-CoA ligase activity"/>
    <property type="evidence" value="ECO:0007669"/>
    <property type="project" value="TreeGrafter"/>
</dbReference>
<evidence type="ECO:0000313" key="6">
    <source>
        <dbReference type="Proteomes" id="UP000266327"/>
    </source>
</evidence>
<evidence type="ECO:0000256" key="1">
    <source>
        <dbReference type="ARBA" id="ARBA00006432"/>
    </source>
</evidence>
<organism evidence="5 6">
    <name type="scientific">Noviherbaspirillum sedimenti</name>
    <dbReference type="NCBI Taxonomy" id="2320865"/>
    <lineage>
        <taxon>Bacteria</taxon>
        <taxon>Pseudomonadati</taxon>
        <taxon>Pseudomonadota</taxon>
        <taxon>Betaproteobacteria</taxon>
        <taxon>Burkholderiales</taxon>
        <taxon>Oxalobacteraceae</taxon>
        <taxon>Noviherbaspirillum</taxon>
    </lineage>
</organism>
<dbReference type="RefSeq" id="WP_119785563.1">
    <property type="nucleotide sequence ID" value="NZ_QYUQ01000002.1"/>
</dbReference>
<gene>
    <name evidence="5" type="ORF">D3878_11375</name>
</gene>
<proteinExistence type="inferred from homology"/>
<dbReference type="SUPFAM" id="SSF56801">
    <property type="entry name" value="Acetyl-CoA synthetase-like"/>
    <property type="match status" value="1"/>
</dbReference>
<dbReference type="GO" id="GO:0006631">
    <property type="term" value="P:fatty acid metabolic process"/>
    <property type="evidence" value="ECO:0007669"/>
    <property type="project" value="TreeGrafter"/>
</dbReference>
<dbReference type="InterPro" id="IPR045851">
    <property type="entry name" value="AMP-bd_C_sf"/>
</dbReference>
<dbReference type="FunFam" id="3.30.300.30:FF:000008">
    <property type="entry name" value="2,3-dihydroxybenzoate-AMP ligase"/>
    <property type="match status" value="1"/>
</dbReference>
<dbReference type="InterPro" id="IPR020845">
    <property type="entry name" value="AMP-binding_CS"/>
</dbReference>